<dbReference type="PANTHER" id="PTHR43776:SF7">
    <property type="entry name" value="D,D-DIPEPTIDE TRANSPORT ATP-BINDING PROTEIN DDPF-RELATED"/>
    <property type="match status" value="1"/>
</dbReference>
<evidence type="ECO:0000259" key="5">
    <source>
        <dbReference type="PROSITE" id="PS50893"/>
    </source>
</evidence>
<dbReference type="Proteomes" id="UP000298179">
    <property type="component" value="Unassembled WGS sequence"/>
</dbReference>
<dbReference type="RefSeq" id="WP_134762229.1">
    <property type="nucleotide sequence ID" value="NZ_SOZD01000003.1"/>
</dbReference>
<protein>
    <submittedName>
        <fullName evidence="6">ABC transporter ATP-binding protein</fullName>
    </submittedName>
</protein>
<dbReference type="InterPro" id="IPR027417">
    <property type="entry name" value="P-loop_NTPase"/>
</dbReference>
<keyword evidence="4 6" id="KW-0067">ATP-binding</keyword>
<evidence type="ECO:0000313" key="6">
    <source>
        <dbReference type="EMBL" id="TFF23124.1"/>
    </source>
</evidence>
<evidence type="ECO:0000256" key="1">
    <source>
        <dbReference type="ARBA" id="ARBA00005417"/>
    </source>
</evidence>
<evidence type="ECO:0000256" key="3">
    <source>
        <dbReference type="ARBA" id="ARBA00022741"/>
    </source>
</evidence>
<dbReference type="InterPro" id="IPR050319">
    <property type="entry name" value="ABC_transp_ATP-bind"/>
</dbReference>
<feature type="domain" description="ABC transporter" evidence="5">
    <location>
        <begin position="6"/>
        <end position="254"/>
    </location>
</feature>
<dbReference type="SMART" id="SM00382">
    <property type="entry name" value="AAA"/>
    <property type="match status" value="1"/>
</dbReference>
<dbReference type="CDD" id="cd03257">
    <property type="entry name" value="ABC_NikE_OppD_transporters"/>
    <property type="match status" value="1"/>
</dbReference>
<evidence type="ECO:0000256" key="4">
    <source>
        <dbReference type="ARBA" id="ARBA00022840"/>
    </source>
</evidence>
<comment type="caution">
    <text evidence="6">The sequence shown here is derived from an EMBL/GenBank/DDBJ whole genome shotgun (WGS) entry which is preliminary data.</text>
</comment>
<dbReference type="PROSITE" id="PS50893">
    <property type="entry name" value="ABC_TRANSPORTER_2"/>
    <property type="match status" value="1"/>
</dbReference>
<dbReference type="GO" id="GO:0055085">
    <property type="term" value="P:transmembrane transport"/>
    <property type="evidence" value="ECO:0007669"/>
    <property type="project" value="UniProtKB-ARBA"/>
</dbReference>
<name>A0A4Y8RJE5_9HYPH</name>
<evidence type="ECO:0000256" key="2">
    <source>
        <dbReference type="ARBA" id="ARBA00022448"/>
    </source>
</evidence>
<dbReference type="OrthoDB" id="9802264at2"/>
<evidence type="ECO:0000313" key="7">
    <source>
        <dbReference type="Proteomes" id="UP000298179"/>
    </source>
</evidence>
<proteinExistence type="inferred from homology"/>
<dbReference type="PROSITE" id="PS00211">
    <property type="entry name" value="ABC_TRANSPORTER_1"/>
    <property type="match status" value="1"/>
</dbReference>
<dbReference type="Pfam" id="PF00005">
    <property type="entry name" value="ABC_tran"/>
    <property type="match status" value="1"/>
</dbReference>
<keyword evidence="7" id="KW-1185">Reference proteome</keyword>
<dbReference type="InterPro" id="IPR003593">
    <property type="entry name" value="AAA+_ATPase"/>
</dbReference>
<dbReference type="SUPFAM" id="SSF52540">
    <property type="entry name" value="P-loop containing nucleoside triphosphate hydrolases"/>
    <property type="match status" value="1"/>
</dbReference>
<dbReference type="GO" id="GO:0016887">
    <property type="term" value="F:ATP hydrolysis activity"/>
    <property type="evidence" value="ECO:0007669"/>
    <property type="project" value="InterPro"/>
</dbReference>
<keyword evidence="2" id="KW-0813">Transport</keyword>
<dbReference type="InterPro" id="IPR003439">
    <property type="entry name" value="ABC_transporter-like_ATP-bd"/>
</dbReference>
<organism evidence="6 7">
    <name type="scientific">Jiella endophytica</name>
    <dbReference type="NCBI Taxonomy" id="2558362"/>
    <lineage>
        <taxon>Bacteria</taxon>
        <taxon>Pseudomonadati</taxon>
        <taxon>Pseudomonadota</taxon>
        <taxon>Alphaproteobacteria</taxon>
        <taxon>Hyphomicrobiales</taxon>
        <taxon>Aurantimonadaceae</taxon>
        <taxon>Jiella</taxon>
    </lineage>
</organism>
<dbReference type="AlphaFoldDB" id="A0A4Y8RJE5"/>
<dbReference type="GO" id="GO:0005524">
    <property type="term" value="F:ATP binding"/>
    <property type="evidence" value="ECO:0007669"/>
    <property type="project" value="UniProtKB-KW"/>
</dbReference>
<gene>
    <name evidence="6" type="ORF">E3C22_11850</name>
</gene>
<reference evidence="6 7" key="1">
    <citation type="submission" date="2019-03" db="EMBL/GenBank/DDBJ databases">
        <title>Jiella endophytica sp. nov., a novel endophytic bacterium isolated from root of Ficus microcarpa Linn. f.</title>
        <authorList>
            <person name="Tuo L."/>
        </authorList>
    </citation>
    <scope>NUCLEOTIDE SEQUENCE [LARGE SCALE GENOMIC DNA]</scope>
    <source>
        <strain evidence="6 7">CBS5Q-3</strain>
    </source>
</reference>
<dbReference type="Gene3D" id="3.40.50.300">
    <property type="entry name" value="P-loop containing nucleotide triphosphate hydrolases"/>
    <property type="match status" value="1"/>
</dbReference>
<keyword evidence="3" id="KW-0547">Nucleotide-binding</keyword>
<dbReference type="PANTHER" id="PTHR43776">
    <property type="entry name" value="TRANSPORT ATP-BINDING PROTEIN"/>
    <property type="match status" value="1"/>
</dbReference>
<accession>A0A4Y8RJE5</accession>
<comment type="similarity">
    <text evidence="1">Belongs to the ABC transporter superfamily.</text>
</comment>
<dbReference type="InterPro" id="IPR017871">
    <property type="entry name" value="ABC_transporter-like_CS"/>
</dbReference>
<sequence>MTVPLLVLADVSRHYRGKGGLFRTGEAVLAVDGVDLELHPGETLGIVGESGSGKSTLGRLASGIERPSTGKVAFQGEPYAPIGSPAWRRQRRSVQVVFQNPSQALDPRLSITAQVRGAMDAHGLTGGKASAGSPAAILARVGLEGLGRRYPHQLSGGQLQRAVIARALSLSPDLIVCDEAVSALDVSVQAQILNLLQDLQAELGVAYLFISHDLGVVRHVSHRIAVMQHGRIVETGAAGDVFASPRDAYTQALIAALPAASPAARRARDARRRLELAKV</sequence>
<dbReference type="EMBL" id="SOZD01000003">
    <property type="protein sequence ID" value="TFF23124.1"/>
    <property type="molecule type" value="Genomic_DNA"/>
</dbReference>